<proteinExistence type="predicted"/>
<dbReference type="EMBL" id="RDQH01000329">
    <property type="protein sequence ID" value="RXI02942.1"/>
    <property type="molecule type" value="Genomic_DNA"/>
</dbReference>
<sequence length="164" mass="18649">MVCSSNAQCAASYDYMPEDSKIEGSPGDDSSLMEEITDPEISTKYAATQVYIPHILFQKAAMQPTKLQEHVETDELDNVVQNKSEFDDSHDQILSTQTILDTGQSIDKKVLVVERKKPTVEAIKFQECWGQFYEHAKFYKGKHEELNGSPILCQRFDQYKNCGN</sequence>
<evidence type="ECO:0000313" key="1">
    <source>
        <dbReference type="EMBL" id="RXI02942.1"/>
    </source>
</evidence>
<name>A0A498KBU7_MALDO</name>
<gene>
    <name evidence="1" type="ORF">DVH24_003020</name>
</gene>
<reference evidence="1 2" key="1">
    <citation type="submission" date="2018-10" db="EMBL/GenBank/DDBJ databases">
        <title>A high-quality apple genome assembly.</title>
        <authorList>
            <person name="Hu J."/>
        </authorList>
    </citation>
    <scope>NUCLEOTIDE SEQUENCE [LARGE SCALE GENOMIC DNA]</scope>
    <source>
        <strain evidence="2">cv. HFTH1</strain>
        <tissue evidence="1">Young leaf</tissue>
    </source>
</reference>
<protein>
    <submittedName>
        <fullName evidence="1">Uncharacterized protein</fullName>
    </submittedName>
</protein>
<keyword evidence="2" id="KW-1185">Reference proteome</keyword>
<organism evidence="1 2">
    <name type="scientific">Malus domestica</name>
    <name type="common">Apple</name>
    <name type="synonym">Pyrus malus</name>
    <dbReference type="NCBI Taxonomy" id="3750"/>
    <lineage>
        <taxon>Eukaryota</taxon>
        <taxon>Viridiplantae</taxon>
        <taxon>Streptophyta</taxon>
        <taxon>Embryophyta</taxon>
        <taxon>Tracheophyta</taxon>
        <taxon>Spermatophyta</taxon>
        <taxon>Magnoliopsida</taxon>
        <taxon>eudicotyledons</taxon>
        <taxon>Gunneridae</taxon>
        <taxon>Pentapetalae</taxon>
        <taxon>rosids</taxon>
        <taxon>fabids</taxon>
        <taxon>Rosales</taxon>
        <taxon>Rosaceae</taxon>
        <taxon>Amygdaloideae</taxon>
        <taxon>Maleae</taxon>
        <taxon>Malus</taxon>
    </lineage>
</organism>
<accession>A0A498KBU7</accession>
<comment type="caution">
    <text evidence="1">The sequence shown here is derived from an EMBL/GenBank/DDBJ whole genome shotgun (WGS) entry which is preliminary data.</text>
</comment>
<dbReference type="Proteomes" id="UP000290289">
    <property type="component" value="Chromosome 3"/>
</dbReference>
<evidence type="ECO:0000313" key="2">
    <source>
        <dbReference type="Proteomes" id="UP000290289"/>
    </source>
</evidence>
<dbReference type="AlphaFoldDB" id="A0A498KBU7"/>